<dbReference type="Gene3D" id="3.40.50.300">
    <property type="entry name" value="P-loop containing nucleotide triphosphate hydrolases"/>
    <property type="match status" value="1"/>
</dbReference>
<dbReference type="InterPro" id="IPR050388">
    <property type="entry name" value="ABC_Ni/Peptide_Import"/>
</dbReference>
<evidence type="ECO:0000256" key="2">
    <source>
        <dbReference type="ARBA" id="ARBA00005417"/>
    </source>
</evidence>
<keyword evidence="11" id="KW-1185">Reference proteome</keyword>
<keyword evidence="3" id="KW-0813">Transport</keyword>
<dbReference type="Pfam" id="PF00005">
    <property type="entry name" value="ABC_tran"/>
    <property type="match status" value="1"/>
</dbReference>
<dbReference type="InterPro" id="IPR027417">
    <property type="entry name" value="P-loop_NTPase"/>
</dbReference>
<keyword evidence="5" id="KW-0547">Nucleotide-binding</keyword>
<dbReference type="Pfam" id="PF08352">
    <property type="entry name" value="oligo_HPY"/>
    <property type="match status" value="1"/>
</dbReference>
<comment type="function">
    <text evidence="8">Involved in beta-(1--&gt;2)glucan export. Transmembrane domains (TMD) form a pore in the inner membrane and the ATP-binding domain (NBD) is responsible for energy generation.</text>
</comment>
<dbReference type="GO" id="GO:0005524">
    <property type="term" value="F:ATP binding"/>
    <property type="evidence" value="ECO:0007669"/>
    <property type="project" value="UniProtKB-KW"/>
</dbReference>
<dbReference type="CDD" id="cd03257">
    <property type="entry name" value="ABC_NikE_OppD_transporters"/>
    <property type="match status" value="1"/>
</dbReference>
<evidence type="ECO:0000256" key="6">
    <source>
        <dbReference type="ARBA" id="ARBA00022840"/>
    </source>
</evidence>
<dbReference type="InterPro" id="IPR003593">
    <property type="entry name" value="AAA+_ATPase"/>
</dbReference>
<comment type="caution">
    <text evidence="10">The sequence shown here is derived from an EMBL/GenBank/DDBJ whole genome shotgun (WGS) entry which is preliminary data.</text>
</comment>
<dbReference type="PROSITE" id="PS50893">
    <property type="entry name" value="ABC_TRANSPORTER_2"/>
    <property type="match status" value="1"/>
</dbReference>
<dbReference type="InterPro" id="IPR017871">
    <property type="entry name" value="ABC_transporter-like_CS"/>
</dbReference>
<evidence type="ECO:0000313" key="11">
    <source>
        <dbReference type="Proteomes" id="UP000228930"/>
    </source>
</evidence>
<feature type="domain" description="ABC transporter" evidence="9">
    <location>
        <begin position="4"/>
        <end position="254"/>
    </location>
</feature>
<dbReference type="GO" id="GO:0055085">
    <property type="term" value="P:transmembrane transport"/>
    <property type="evidence" value="ECO:0007669"/>
    <property type="project" value="UniProtKB-ARBA"/>
</dbReference>
<dbReference type="GO" id="GO:0015833">
    <property type="term" value="P:peptide transport"/>
    <property type="evidence" value="ECO:0007669"/>
    <property type="project" value="InterPro"/>
</dbReference>
<evidence type="ECO:0000256" key="4">
    <source>
        <dbReference type="ARBA" id="ARBA00022475"/>
    </source>
</evidence>
<dbReference type="SMART" id="SM00382">
    <property type="entry name" value="AAA"/>
    <property type="match status" value="1"/>
</dbReference>
<dbReference type="Proteomes" id="UP000228930">
    <property type="component" value="Unassembled WGS sequence"/>
</dbReference>
<dbReference type="FunFam" id="3.40.50.300:FF:000016">
    <property type="entry name" value="Oligopeptide ABC transporter ATP-binding component"/>
    <property type="match status" value="1"/>
</dbReference>
<evidence type="ECO:0000256" key="8">
    <source>
        <dbReference type="ARBA" id="ARBA00024722"/>
    </source>
</evidence>
<dbReference type="NCBIfam" id="TIGR01727">
    <property type="entry name" value="oligo_HPY"/>
    <property type="match status" value="1"/>
</dbReference>
<keyword evidence="6 10" id="KW-0067">ATP-binding</keyword>
<evidence type="ECO:0000256" key="3">
    <source>
        <dbReference type="ARBA" id="ARBA00022448"/>
    </source>
</evidence>
<comment type="subcellular location">
    <subcellularLocation>
        <location evidence="1">Cell inner membrane</location>
        <topology evidence="1">Peripheral membrane protein</topology>
    </subcellularLocation>
</comment>
<accession>A0A2M6U894</accession>
<dbReference type="PANTHER" id="PTHR43297:SF2">
    <property type="entry name" value="DIPEPTIDE TRANSPORT ATP-BINDING PROTEIN DPPD"/>
    <property type="match status" value="1"/>
</dbReference>
<evidence type="ECO:0000259" key="9">
    <source>
        <dbReference type="PROSITE" id="PS50893"/>
    </source>
</evidence>
<dbReference type="InterPro" id="IPR013563">
    <property type="entry name" value="Oligopep_ABC_C"/>
</dbReference>
<dbReference type="PANTHER" id="PTHR43297">
    <property type="entry name" value="OLIGOPEPTIDE TRANSPORT ATP-BINDING PROTEIN APPD"/>
    <property type="match status" value="1"/>
</dbReference>
<dbReference type="InterPro" id="IPR003439">
    <property type="entry name" value="ABC_transporter-like_ATP-bd"/>
</dbReference>
<dbReference type="GO" id="GO:0016887">
    <property type="term" value="F:ATP hydrolysis activity"/>
    <property type="evidence" value="ECO:0007669"/>
    <property type="project" value="InterPro"/>
</dbReference>
<evidence type="ECO:0000313" key="10">
    <source>
        <dbReference type="EMBL" id="PIT00814.1"/>
    </source>
</evidence>
<organism evidence="10 11">
    <name type="scientific">Bradyrhizobium nitroreducens</name>
    <dbReference type="NCBI Taxonomy" id="709803"/>
    <lineage>
        <taxon>Bacteria</taxon>
        <taxon>Pseudomonadati</taxon>
        <taxon>Pseudomonadota</taxon>
        <taxon>Alphaproteobacteria</taxon>
        <taxon>Hyphomicrobiales</taxon>
        <taxon>Nitrobacteraceae</taxon>
        <taxon>Bradyrhizobium</taxon>
    </lineage>
</organism>
<evidence type="ECO:0000256" key="7">
    <source>
        <dbReference type="ARBA" id="ARBA00023136"/>
    </source>
</evidence>
<reference evidence="10 11" key="1">
    <citation type="submission" date="2015-06" db="EMBL/GenBank/DDBJ databases">
        <title>Comparative genome analysis of nirS-carrying Bradyrhizobium sp. strains.</title>
        <authorList>
            <person name="Ishii S."/>
            <person name="Jang J."/>
            <person name="Nishizawa T."/>
            <person name="Senoo K."/>
        </authorList>
    </citation>
    <scope>NUCLEOTIDE SEQUENCE [LARGE SCALE GENOMIC DNA]</scope>
    <source>
        <strain evidence="10 11">TSA1</strain>
    </source>
</reference>
<keyword evidence="4" id="KW-1003">Cell membrane</keyword>
<dbReference type="AlphaFoldDB" id="A0A2M6U894"/>
<protein>
    <submittedName>
        <fullName evidence="10">Peptide ABC transporter ATP-binding protein</fullName>
    </submittedName>
</protein>
<dbReference type="RefSeq" id="WP_100176034.1">
    <property type="nucleotide sequence ID" value="NZ_LFJC01000003.1"/>
</dbReference>
<dbReference type="EMBL" id="LFJC01000003">
    <property type="protein sequence ID" value="PIT00814.1"/>
    <property type="molecule type" value="Genomic_DNA"/>
</dbReference>
<proteinExistence type="inferred from homology"/>
<sequence length="329" mass="35737">MALLEVEDLQTHFRTPDGINRSVDGVTFSIESGQTLALVGESGCGKSVTAMSILRLIPEPPGKMAGKIRFMGRNLLDLSDKEMRGIRGNDISMIFQEPMNSLNPVLTIGRQIGETLRLHQGLSQKEAEQRAVDMLSRVGIPEPTRRVGEYPHQLSGGMRQRVMIAIALACNPKLLIADEPTTALDVTIQAQILDLVRDLKTDIGAAILLITHDLGVVAEVADRVIVMYAGRKMEEASVPELFANPKHPYTEGLLGAIPRLGSSLRGATARLSEIPGMVPNLKKQIDGCLFSERCYKATDICRKIAPGLEEKAPGHVAACHYASKEMVPA</sequence>
<dbReference type="GO" id="GO:0005886">
    <property type="term" value="C:plasma membrane"/>
    <property type="evidence" value="ECO:0007669"/>
    <property type="project" value="UniProtKB-SubCell"/>
</dbReference>
<dbReference type="PROSITE" id="PS00211">
    <property type="entry name" value="ABC_TRANSPORTER_1"/>
    <property type="match status" value="1"/>
</dbReference>
<evidence type="ECO:0000256" key="5">
    <source>
        <dbReference type="ARBA" id="ARBA00022741"/>
    </source>
</evidence>
<comment type="similarity">
    <text evidence="2">Belongs to the ABC transporter superfamily.</text>
</comment>
<gene>
    <name evidence="10" type="ORF">TSA1_08570</name>
</gene>
<dbReference type="SUPFAM" id="SSF52540">
    <property type="entry name" value="P-loop containing nucleoside triphosphate hydrolases"/>
    <property type="match status" value="1"/>
</dbReference>
<evidence type="ECO:0000256" key="1">
    <source>
        <dbReference type="ARBA" id="ARBA00004417"/>
    </source>
</evidence>
<keyword evidence="7" id="KW-0472">Membrane</keyword>
<name>A0A2M6U894_9BRAD</name>